<dbReference type="Pfam" id="PF01709">
    <property type="entry name" value="Transcrip_reg"/>
    <property type="match status" value="1"/>
</dbReference>
<dbReference type="GO" id="GO:0003677">
    <property type="term" value="F:DNA binding"/>
    <property type="evidence" value="ECO:0007669"/>
    <property type="project" value="UniProtKB-KW"/>
</dbReference>
<protein>
    <recommendedName>
        <fullName evidence="2">TACO1/YebC-like second and third domain-containing protein</fullName>
    </recommendedName>
</protein>
<dbReference type="AlphaFoldDB" id="A0A139N686"/>
<evidence type="ECO:0000256" key="1">
    <source>
        <dbReference type="ARBA" id="ARBA00023125"/>
    </source>
</evidence>
<feature type="domain" description="TACO1/YebC-like second and third" evidence="2">
    <location>
        <begin position="5"/>
        <end position="98"/>
    </location>
</feature>
<dbReference type="SUPFAM" id="SSF75625">
    <property type="entry name" value="YebC-like"/>
    <property type="match status" value="1"/>
</dbReference>
<sequence>MFAGDDADSIFELLLEADVDVDDVEAEEGTITVYTAPTDLHKAIVALRESGIEEFQVTELEMIPQSEVELSGDDLATFEKLVDVLEDDEDVQKVYTNVEGY</sequence>
<dbReference type="PATRIC" id="fig|1302.21.peg.1324"/>
<organism evidence="3 4">
    <name type="scientific">Streptococcus gordonii</name>
    <dbReference type="NCBI Taxonomy" id="1302"/>
    <lineage>
        <taxon>Bacteria</taxon>
        <taxon>Bacillati</taxon>
        <taxon>Bacillota</taxon>
        <taxon>Bacilli</taxon>
        <taxon>Lactobacillales</taxon>
        <taxon>Streptococcaceae</taxon>
        <taxon>Streptococcus</taxon>
    </lineage>
</organism>
<dbReference type="InterPro" id="IPR029072">
    <property type="entry name" value="YebC-like"/>
</dbReference>
<gene>
    <name evidence="3" type="ORF">SGODD07_01186</name>
</gene>
<dbReference type="InterPro" id="IPR002876">
    <property type="entry name" value="Transcrip_reg_TACO1-like"/>
</dbReference>
<dbReference type="EMBL" id="LQRC01000174">
    <property type="protein sequence ID" value="KXT71566.1"/>
    <property type="molecule type" value="Genomic_DNA"/>
</dbReference>
<dbReference type="GO" id="GO:0005829">
    <property type="term" value="C:cytosol"/>
    <property type="evidence" value="ECO:0007669"/>
    <property type="project" value="TreeGrafter"/>
</dbReference>
<evidence type="ECO:0000259" key="2">
    <source>
        <dbReference type="Pfam" id="PF01709"/>
    </source>
</evidence>
<dbReference type="PANTHER" id="PTHR12532">
    <property type="entry name" value="TRANSLATIONAL ACTIVATOR OF CYTOCHROME C OXIDASE 1"/>
    <property type="match status" value="1"/>
</dbReference>
<evidence type="ECO:0000313" key="4">
    <source>
        <dbReference type="Proteomes" id="UP000070096"/>
    </source>
</evidence>
<name>A0A139N686_STRGN</name>
<evidence type="ECO:0000313" key="3">
    <source>
        <dbReference type="EMBL" id="KXT71566.1"/>
    </source>
</evidence>
<proteinExistence type="predicted"/>
<dbReference type="Gene3D" id="3.30.70.980">
    <property type="match status" value="2"/>
</dbReference>
<dbReference type="InterPro" id="IPR048300">
    <property type="entry name" value="TACO1_YebC-like_2nd/3rd_dom"/>
</dbReference>
<keyword evidence="1" id="KW-0238">DNA-binding</keyword>
<dbReference type="PANTHER" id="PTHR12532:SF0">
    <property type="entry name" value="TRANSLATIONAL ACTIVATOR OF CYTOCHROME C OXIDASE 1"/>
    <property type="match status" value="1"/>
</dbReference>
<reference evidence="3 4" key="1">
    <citation type="submission" date="2016-01" db="EMBL/GenBank/DDBJ databases">
        <title>Highly variable Streptococcus oralis are common among viridans streptococci isolated from primates.</title>
        <authorList>
            <person name="Denapaite D."/>
            <person name="Rieger M."/>
            <person name="Koendgen S."/>
            <person name="Brueckner R."/>
            <person name="Ochigava I."/>
            <person name="Kappeler P."/>
            <person name="Maetz-Rensing K."/>
            <person name="Leendertz F."/>
            <person name="Hakenbeck R."/>
        </authorList>
    </citation>
    <scope>NUCLEOTIDE SEQUENCE [LARGE SCALE GENOMIC DNA]</scope>
    <source>
        <strain evidence="3 4">DD07</strain>
    </source>
</reference>
<accession>A0A139N686</accession>
<dbReference type="Proteomes" id="UP000070096">
    <property type="component" value="Unassembled WGS sequence"/>
</dbReference>
<comment type="caution">
    <text evidence="3">The sequence shown here is derived from an EMBL/GenBank/DDBJ whole genome shotgun (WGS) entry which is preliminary data.</text>
</comment>
<dbReference type="InterPro" id="IPR026564">
    <property type="entry name" value="Transcrip_reg_TACO1-like_dom3"/>
</dbReference>